<evidence type="ECO:0000313" key="3">
    <source>
        <dbReference type="Proteomes" id="UP001163046"/>
    </source>
</evidence>
<gene>
    <name evidence="2" type="ORF">OS493_001327</name>
</gene>
<comment type="caution">
    <text evidence="2">The sequence shown here is derived from an EMBL/GenBank/DDBJ whole genome shotgun (WGS) entry which is preliminary data.</text>
</comment>
<evidence type="ECO:0000259" key="1">
    <source>
        <dbReference type="Pfam" id="PF20231"/>
    </source>
</evidence>
<dbReference type="OrthoDB" id="5982038at2759"/>
<dbReference type="Proteomes" id="UP001163046">
    <property type="component" value="Unassembled WGS sequence"/>
</dbReference>
<accession>A0A9W9ZUV4</accession>
<feature type="domain" description="DUF6589" evidence="1">
    <location>
        <begin position="206"/>
        <end position="611"/>
    </location>
</feature>
<dbReference type="AlphaFoldDB" id="A0A9W9ZUV4"/>
<organism evidence="2 3">
    <name type="scientific">Desmophyllum pertusum</name>
    <dbReference type="NCBI Taxonomy" id="174260"/>
    <lineage>
        <taxon>Eukaryota</taxon>
        <taxon>Metazoa</taxon>
        <taxon>Cnidaria</taxon>
        <taxon>Anthozoa</taxon>
        <taxon>Hexacorallia</taxon>
        <taxon>Scleractinia</taxon>
        <taxon>Caryophylliina</taxon>
        <taxon>Caryophylliidae</taxon>
        <taxon>Desmophyllum</taxon>
    </lineage>
</organism>
<protein>
    <recommendedName>
        <fullName evidence="1">DUF6589 domain-containing protein</fullName>
    </recommendedName>
</protein>
<dbReference type="InterPro" id="IPR046496">
    <property type="entry name" value="DUF6589"/>
</dbReference>
<sequence length="616" mass="70886">MAKIRFEIEKELLEVARRSTKSLLRERDYTGLRSLDFEKIIEEMKSLCPTVFVILSAMIQFDCNEDKKAAALALIYSIIMFKRCHELSQFQRVNTVLLAEGNASQELIERLNKYGFCLDKSMKYTIQEEIGSHFLDHAVELVKQGKRFVFVLDNIDWDVKVHDVRSDNQNRSVHAVATSIVFDRVTSDHLPDNGQQKNLATCDLRQLTSLSPEDTRVTRERYKYFLSKILCELFPAFHFLKEVVPEHSPCNHYQEEMKHQSVVVPLPVLMKDEKKYSDVVDVLDQLEDWVREMYVKAGLCVPPADQDHAIPPAPPIAAPSRPDQPASHMPPVPLAEDHLASVKIPCFGDQLTRVRLAGAKDLRAGSHTATDRLDHIYPFRIVDWHSKRSFLKLIFKKLYKNSGREKGTLRFFREKLQRKNVTMDVKHFESCEQLFLSTGKCFAVEALVTFFNMESKDGRPTRNRPPYYILDVGDNKKIYYNSVLDKFIDEYLIMPTPSTVPQIEDEPDSSGEQDFVRNYSLCLLQYFFILIDFKDAVKEGNGERLATLHKQLLPHFKSAPGFNAYSIEMLISIIQNEVLLSEAEAHQCIWAATVNWKGGIGKNIEIDLLQETETEI</sequence>
<proteinExistence type="predicted"/>
<name>A0A9W9ZUV4_9CNID</name>
<dbReference type="Pfam" id="PF20231">
    <property type="entry name" value="DUF6589"/>
    <property type="match status" value="1"/>
</dbReference>
<reference evidence="2" key="1">
    <citation type="submission" date="2023-01" db="EMBL/GenBank/DDBJ databases">
        <title>Genome assembly of the deep-sea coral Lophelia pertusa.</title>
        <authorList>
            <person name="Herrera S."/>
            <person name="Cordes E."/>
        </authorList>
    </citation>
    <scope>NUCLEOTIDE SEQUENCE</scope>
    <source>
        <strain evidence="2">USNM1676648</strain>
        <tissue evidence="2">Polyp</tissue>
    </source>
</reference>
<evidence type="ECO:0000313" key="2">
    <source>
        <dbReference type="EMBL" id="KAJ7387970.1"/>
    </source>
</evidence>
<keyword evidence="3" id="KW-1185">Reference proteome</keyword>
<dbReference type="EMBL" id="MU825873">
    <property type="protein sequence ID" value="KAJ7387970.1"/>
    <property type="molecule type" value="Genomic_DNA"/>
</dbReference>